<dbReference type="InterPro" id="IPR002035">
    <property type="entry name" value="VWF_A"/>
</dbReference>
<dbReference type="RefSeq" id="WP_063243553.1">
    <property type="nucleotide sequence ID" value="NZ_LUKF01000012.1"/>
</dbReference>
<dbReference type="EMBL" id="LUKF01000012">
    <property type="protein sequence ID" value="KYG64583.1"/>
    <property type="molecule type" value="Genomic_DNA"/>
</dbReference>
<evidence type="ECO:0000259" key="1">
    <source>
        <dbReference type="PROSITE" id="PS50234"/>
    </source>
</evidence>
<protein>
    <recommendedName>
        <fullName evidence="1">VWFA domain-containing protein</fullName>
    </recommendedName>
</protein>
<accession>A0A150WLL0</accession>
<gene>
    <name evidence="2" type="ORF">AZI85_04010</name>
</gene>
<organism evidence="2 3">
    <name type="scientific">Bdellovibrio bacteriovorus</name>
    <dbReference type="NCBI Taxonomy" id="959"/>
    <lineage>
        <taxon>Bacteria</taxon>
        <taxon>Pseudomonadati</taxon>
        <taxon>Bdellovibrionota</taxon>
        <taxon>Bdellovibrionia</taxon>
        <taxon>Bdellovibrionales</taxon>
        <taxon>Pseudobdellovibrionaceae</taxon>
        <taxon>Bdellovibrio</taxon>
    </lineage>
</organism>
<feature type="domain" description="VWFA" evidence="1">
    <location>
        <begin position="53"/>
        <end position="264"/>
    </location>
</feature>
<dbReference type="Gene3D" id="3.40.50.410">
    <property type="entry name" value="von Willebrand factor, type A domain"/>
    <property type="match status" value="1"/>
</dbReference>
<dbReference type="Proteomes" id="UP000075391">
    <property type="component" value="Unassembled WGS sequence"/>
</dbReference>
<evidence type="ECO:0000313" key="2">
    <source>
        <dbReference type="EMBL" id="KYG64583.1"/>
    </source>
</evidence>
<dbReference type="SUPFAM" id="SSF53300">
    <property type="entry name" value="vWA-like"/>
    <property type="match status" value="1"/>
</dbReference>
<proteinExistence type="predicted"/>
<dbReference type="OrthoDB" id="177272at2"/>
<sequence length="336" mass="36440">MKFVSKALCFVVAFGALSGCGSDSPDLIGKAILKNEEFQEKPKDFTVFNPKVDILFVIDSSGSMSEAQANLSRNAYAFADAISKVSILDYHIGVITTDMDDCRNHCGKLVGLPTFVEKTTPNLVTSLARRMEVGTNGSASEEMFGPVVEALSPSLEVGANMGFYRQDAFLAVIFITDAKDQSRFAPQDFLQILTTKKGDASRVLGYGVIRTLAQEKVCVASEDLDEKLEVFLESVVNGDKAQKNILSLCSPDYGVKLAEFAKDIVKRTAGTVKLSRTPDVKTIKVSYGTQVIPNSLTEGWVYEPSTNSILLSEGIVWNVQGPGVGLTIDFEAIDME</sequence>
<name>A0A150WLL0_BDEBC</name>
<reference evidence="2 3" key="1">
    <citation type="submission" date="2016-03" db="EMBL/GenBank/DDBJ databases">
        <authorList>
            <person name="Ploux O."/>
        </authorList>
    </citation>
    <scope>NUCLEOTIDE SEQUENCE [LARGE SCALE GENOMIC DNA]</scope>
    <source>
        <strain evidence="2 3">BER2</strain>
    </source>
</reference>
<dbReference type="PROSITE" id="PS50234">
    <property type="entry name" value="VWFA"/>
    <property type="match status" value="1"/>
</dbReference>
<comment type="caution">
    <text evidence="2">The sequence shown here is derived from an EMBL/GenBank/DDBJ whole genome shotgun (WGS) entry which is preliminary data.</text>
</comment>
<evidence type="ECO:0000313" key="3">
    <source>
        <dbReference type="Proteomes" id="UP000075391"/>
    </source>
</evidence>
<dbReference type="PROSITE" id="PS51257">
    <property type="entry name" value="PROKAR_LIPOPROTEIN"/>
    <property type="match status" value="1"/>
</dbReference>
<dbReference type="AlphaFoldDB" id="A0A150WLL0"/>
<dbReference type="InterPro" id="IPR036465">
    <property type="entry name" value="vWFA_dom_sf"/>
</dbReference>